<dbReference type="InterPro" id="IPR003891">
    <property type="entry name" value="Initiation_fac_eIF4g_MI"/>
</dbReference>
<keyword evidence="8" id="KW-0597">Phosphoprotein</keyword>
<evidence type="ECO:0000256" key="6">
    <source>
        <dbReference type="ARBA" id="ARBA00022525"/>
    </source>
</evidence>
<evidence type="ECO:0000256" key="4">
    <source>
        <dbReference type="ARBA" id="ARBA00005775"/>
    </source>
</evidence>
<name>A0A433DGP8_9FUNG</name>
<dbReference type="InterPro" id="IPR003890">
    <property type="entry name" value="MIF4G-like_typ-3"/>
</dbReference>
<keyword evidence="5" id="KW-0963">Cytoplasm</keyword>
<organism evidence="13 14">
    <name type="scientific">Jimgerdemannia flammicorona</name>
    <dbReference type="NCBI Taxonomy" id="994334"/>
    <lineage>
        <taxon>Eukaryota</taxon>
        <taxon>Fungi</taxon>
        <taxon>Fungi incertae sedis</taxon>
        <taxon>Mucoromycota</taxon>
        <taxon>Mucoromycotina</taxon>
        <taxon>Endogonomycetes</taxon>
        <taxon>Endogonales</taxon>
        <taxon>Endogonaceae</taxon>
        <taxon>Jimgerdemannia</taxon>
    </lineage>
</organism>
<evidence type="ECO:0000256" key="8">
    <source>
        <dbReference type="ARBA" id="ARBA00022553"/>
    </source>
</evidence>
<dbReference type="SUPFAM" id="SSF48371">
    <property type="entry name" value="ARM repeat"/>
    <property type="match status" value="2"/>
</dbReference>
<feature type="non-terminal residue" evidence="13">
    <location>
        <position position="1"/>
    </location>
</feature>
<dbReference type="GO" id="GO:0005576">
    <property type="term" value="C:extracellular region"/>
    <property type="evidence" value="ECO:0007669"/>
    <property type="project" value="UniProtKB-SubCell"/>
</dbReference>
<keyword evidence="14" id="KW-1185">Reference proteome</keyword>
<reference evidence="13 14" key="1">
    <citation type="journal article" date="2018" name="New Phytol.">
        <title>Phylogenomics of Endogonaceae and evolution of mycorrhizas within Mucoromycota.</title>
        <authorList>
            <person name="Chang Y."/>
            <person name="Desiro A."/>
            <person name="Na H."/>
            <person name="Sandor L."/>
            <person name="Lipzen A."/>
            <person name="Clum A."/>
            <person name="Barry K."/>
            <person name="Grigoriev I.V."/>
            <person name="Martin F.M."/>
            <person name="Stajich J.E."/>
            <person name="Smith M.E."/>
            <person name="Bonito G."/>
            <person name="Spatafora J.W."/>
        </authorList>
    </citation>
    <scope>NUCLEOTIDE SEQUENCE [LARGE SCALE GENOMIC DNA]</scope>
    <source>
        <strain evidence="13 14">GMNB39</strain>
    </source>
</reference>
<evidence type="ECO:0000256" key="7">
    <source>
        <dbReference type="ARBA" id="ARBA00022540"/>
    </source>
</evidence>
<accession>A0A433DGP8</accession>
<dbReference type="GO" id="GO:0016281">
    <property type="term" value="C:eukaryotic translation initiation factor 4F complex"/>
    <property type="evidence" value="ECO:0007669"/>
    <property type="project" value="TreeGrafter"/>
</dbReference>
<dbReference type="PANTHER" id="PTHR23253">
    <property type="entry name" value="EUKARYOTIC TRANSLATION INITIATION FACTOR 4 GAMMA"/>
    <property type="match status" value="1"/>
</dbReference>
<dbReference type="PANTHER" id="PTHR23253:SF9">
    <property type="entry name" value="EUKARYOTIC TRANSLATION INITIATION FACTOR 4 GAMMA 2"/>
    <property type="match status" value="1"/>
</dbReference>
<feature type="compositionally biased region" description="Polar residues" evidence="11">
    <location>
        <begin position="508"/>
        <end position="526"/>
    </location>
</feature>
<dbReference type="GO" id="GO:0043657">
    <property type="term" value="C:host cell"/>
    <property type="evidence" value="ECO:0007669"/>
    <property type="project" value="UniProtKB-SubCell"/>
</dbReference>
<keyword evidence="9" id="KW-0694">RNA-binding</keyword>
<evidence type="ECO:0000313" key="13">
    <source>
        <dbReference type="EMBL" id="RUP50032.1"/>
    </source>
</evidence>
<evidence type="ECO:0000313" key="14">
    <source>
        <dbReference type="Proteomes" id="UP000268093"/>
    </source>
</evidence>
<evidence type="ECO:0000256" key="3">
    <source>
        <dbReference type="ARBA" id="ARBA00004613"/>
    </source>
</evidence>
<feature type="domain" description="MI" evidence="12">
    <location>
        <begin position="674"/>
        <end position="792"/>
    </location>
</feature>
<comment type="caution">
    <text evidence="13">The sequence shown here is derived from an EMBL/GenBank/DDBJ whole genome shotgun (WGS) entry which is preliminary data.</text>
</comment>
<dbReference type="GO" id="GO:0010494">
    <property type="term" value="C:cytoplasmic stress granule"/>
    <property type="evidence" value="ECO:0007669"/>
    <property type="project" value="UniProtKB-ARBA"/>
</dbReference>
<dbReference type="Pfam" id="PF02854">
    <property type="entry name" value="MIF4G"/>
    <property type="match status" value="1"/>
</dbReference>
<dbReference type="Pfam" id="PF02847">
    <property type="entry name" value="MA3"/>
    <property type="match status" value="1"/>
</dbReference>
<dbReference type="GO" id="GO:0003729">
    <property type="term" value="F:mRNA binding"/>
    <property type="evidence" value="ECO:0007669"/>
    <property type="project" value="TreeGrafter"/>
</dbReference>
<dbReference type="Gene3D" id="1.25.40.180">
    <property type="match status" value="2"/>
</dbReference>
<evidence type="ECO:0000256" key="9">
    <source>
        <dbReference type="ARBA" id="ARBA00022884"/>
    </source>
</evidence>
<comment type="subcellular location">
    <subcellularLocation>
        <location evidence="2">Cytoplasm</location>
    </subcellularLocation>
    <subcellularLocation>
        <location evidence="1">Host cell</location>
    </subcellularLocation>
    <subcellularLocation>
        <location evidence="3">Secreted</location>
    </subcellularLocation>
</comment>
<evidence type="ECO:0000256" key="11">
    <source>
        <dbReference type="SAM" id="MobiDB-lite"/>
    </source>
</evidence>
<dbReference type="AlphaFoldDB" id="A0A433DGP8"/>
<dbReference type="EMBL" id="RBNI01001748">
    <property type="protein sequence ID" value="RUP50032.1"/>
    <property type="molecule type" value="Genomic_DNA"/>
</dbReference>
<evidence type="ECO:0000256" key="10">
    <source>
        <dbReference type="ARBA" id="ARBA00022917"/>
    </source>
</evidence>
<keyword evidence="10" id="KW-0648">Protein biosynthesis</keyword>
<evidence type="ECO:0000259" key="12">
    <source>
        <dbReference type="PROSITE" id="PS51366"/>
    </source>
</evidence>
<dbReference type="InterPro" id="IPR045379">
    <property type="entry name" value="Crinkler_N"/>
</dbReference>
<dbReference type="Pfam" id="PF20147">
    <property type="entry name" value="Crinkler"/>
    <property type="match status" value="1"/>
</dbReference>
<evidence type="ECO:0000256" key="1">
    <source>
        <dbReference type="ARBA" id="ARBA00004340"/>
    </source>
</evidence>
<dbReference type="SMART" id="SM00543">
    <property type="entry name" value="MIF4G"/>
    <property type="match status" value="1"/>
</dbReference>
<dbReference type="GO" id="GO:0003743">
    <property type="term" value="F:translation initiation factor activity"/>
    <property type="evidence" value="ECO:0007669"/>
    <property type="project" value="UniProtKB-KW"/>
</dbReference>
<dbReference type="PROSITE" id="PS51366">
    <property type="entry name" value="MI"/>
    <property type="match status" value="1"/>
</dbReference>
<dbReference type="InterPro" id="IPR016024">
    <property type="entry name" value="ARM-type_fold"/>
</dbReference>
<proteinExistence type="inferred from homology"/>
<protein>
    <submittedName>
        <fullName evidence="13">Armadillo-type protein</fullName>
    </submittedName>
</protein>
<dbReference type="FunFam" id="1.25.40.180:FF:000020">
    <property type="entry name" value="Eukaryotic translation initiation factor subunit"/>
    <property type="match status" value="1"/>
</dbReference>
<keyword evidence="6" id="KW-0964">Secreted</keyword>
<evidence type="ECO:0000256" key="5">
    <source>
        <dbReference type="ARBA" id="ARBA00022490"/>
    </source>
</evidence>
<evidence type="ECO:0000256" key="2">
    <source>
        <dbReference type="ARBA" id="ARBA00004496"/>
    </source>
</evidence>
<dbReference type="Proteomes" id="UP000268093">
    <property type="component" value="Unassembled WGS sequence"/>
</dbReference>
<gene>
    <name evidence="13" type="ORF">BC936DRAFT_140629</name>
</gene>
<sequence length="792" mass="89437">VNQIAGKCCQRFSEGDVTDGWKQISLSQCSSSVVSPMSDFITLYCLVRGDPAEYAFHVDIPRNSRVSHLKEAVKEKNQPHFDNVPAKNLTLWRTNVPVTDKATILDLASDNPRESTIKKLLEENRLADPTCKIHEVFPDEPAEKHIHVVIERKNTKTPTIVNTRGDKGGSTQYRQASQLTIPLDQITSFEFPEYQWTVMLPSTEPELIPVETVVREVKLLLAKLTLEKFDTISDQIIKFANQSVKETDGTTLQVVVQLTFEKAIDDPNATVVYAQLARKMLDKVSSDIKDDKVKNSMGKVITGGNLFRRYLLNHCQEGFERGWKNDLPKVDKNENGTVAAGLDPLFIKEYYSVKRRGLGLIQFIGELFKQQILTEGVMHECVQKLLSDVADPEEEDVESLCKLMTTVGKDLDHEKAKNWMDVYFDRMDDLLKHPKLPSRIKFMIQDVIDSRNSRWVNNTPKTMQETRDDLPYRFQRRRNPIPRTLKPTSRTQDLKAKQCEKENIEWTTNSGRPNLQQPVRGSSHSGGVNVPPVGSRDGWNAVPSTSSRKTGDLTQFGKMDRAKNTRVSTGPANGDVFANLRASEPFAMPAEDKKYEKSVLMLSTVSPIGTANMSSLRTAVSEWRPGIEEEEKANEEPRIKLLPRTLPILGSENHPILGTVPANETPVQKMSESEAKKKIDDMLKEFWSVVDVEGLVLCIKNFPSEYHSLIITEILFTTISKKKNEVKMMAKAFRMLADEKSVSKDSFETSFDSFVGFIDDISTNVPTVFEHIRILLTGARMYIPVFLGAHSS</sequence>
<dbReference type="OrthoDB" id="514777at2759"/>
<comment type="similarity">
    <text evidence="4">Belongs to the eukaryotic initiation factor 4G family.</text>
</comment>
<feature type="region of interest" description="Disordered" evidence="11">
    <location>
        <begin position="508"/>
        <end position="557"/>
    </location>
</feature>
<keyword evidence="7" id="KW-0396">Initiation factor</keyword>